<feature type="transmembrane region" description="Helical" evidence="7">
    <location>
        <begin position="56"/>
        <end position="77"/>
    </location>
</feature>
<feature type="transmembrane region" description="Helical" evidence="7">
    <location>
        <begin position="173"/>
        <end position="196"/>
    </location>
</feature>
<comment type="subcellular location">
    <subcellularLocation>
        <location evidence="1">Membrane</location>
        <topology evidence="1">Multi-pass membrane protein</topology>
    </subcellularLocation>
</comment>
<evidence type="ECO:0000256" key="1">
    <source>
        <dbReference type="ARBA" id="ARBA00004141"/>
    </source>
</evidence>
<gene>
    <name evidence="9" type="ORF">C1SCF055_LOCUS33019</name>
</gene>
<dbReference type="PANTHER" id="PTHR22950:SF692">
    <property type="entry name" value="TRANSMEMBRANE AMINO ACID TRANSPORTER FAMILY PROTEIN"/>
    <property type="match status" value="1"/>
</dbReference>
<proteinExistence type="predicted"/>
<keyword evidence="2" id="KW-0813">Transport</keyword>
<dbReference type="AlphaFoldDB" id="A0A9P1DCY8"/>
<evidence type="ECO:0000259" key="8">
    <source>
        <dbReference type="Pfam" id="PF01490"/>
    </source>
</evidence>
<reference evidence="9" key="1">
    <citation type="submission" date="2022-10" db="EMBL/GenBank/DDBJ databases">
        <authorList>
            <person name="Chen Y."/>
            <person name="Dougan E. K."/>
            <person name="Chan C."/>
            <person name="Rhodes N."/>
            <person name="Thang M."/>
        </authorList>
    </citation>
    <scope>NUCLEOTIDE SEQUENCE</scope>
</reference>
<reference evidence="10" key="2">
    <citation type="submission" date="2024-04" db="EMBL/GenBank/DDBJ databases">
        <authorList>
            <person name="Chen Y."/>
            <person name="Shah S."/>
            <person name="Dougan E. K."/>
            <person name="Thang M."/>
            <person name="Chan C."/>
        </authorList>
    </citation>
    <scope>NUCLEOTIDE SEQUENCE [LARGE SCALE GENOMIC DNA]</scope>
</reference>
<evidence type="ECO:0000313" key="11">
    <source>
        <dbReference type="EMBL" id="CAL4794774.1"/>
    </source>
</evidence>
<feature type="transmembrane region" description="Helical" evidence="7">
    <location>
        <begin position="216"/>
        <end position="238"/>
    </location>
</feature>
<feature type="transmembrane region" description="Helical" evidence="7">
    <location>
        <begin position="250"/>
        <end position="273"/>
    </location>
</feature>
<feature type="transmembrane region" description="Helical" evidence="7">
    <location>
        <begin position="146"/>
        <end position="166"/>
    </location>
</feature>
<dbReference type="EMBL" id="CAMXCT020004057">
    <property type="protein sequence ID" value="CAL1160837.1"/>
    <property type="molecule type" value="Genomic_DNA"/>
</dbReference>
<feature type="domain" description="Amino acid transporter transmembrane" evidence="8">
    <location>
        <begin position="26"/>
        <end position="418"/>
    </location>
</feature>
<keyword evidence="5 7" id="KW-1133">Transmembrane helix</keyword>
<comment type="caution">
    <text evidence="9">The sequence shown here is derived from an EMBL/GenBank/DDBJ whole genome shotgun (WGS) entry which is preliminary data.</text>
</comment>
<feature type="transmembrane region" description="Helical" evidence="7">
    <location>
        <begin position="335"/>
        <end position="352"/>
    </location>
</feature>
<organism evidence="9">
    <name type="scientific">Cladocopium goreaui</name>
    <dbReference type="NCBI Taxonomy" id="2562237"/>
    <lineage>
        <taxon>Eukaryota</taxon>
        <taxon>Sar</taxon>
        <taxon>Alveolata</taxon>
        <taxon>Dinophyceae</taxon>
        <taxon>Suessiales</taxon>
        <taxon>Symbiodiniaceae</taxon>
        <taxon>Cladocopium</taxon>
    </lineage>
</organism>
<feature type="transmembrane region" description="Helical" evidence="7">
    <location>
        <begin position="397"/>
        <end position="419"/>
    </location>
</feature>
<dbReference type="Proteomes" id="UP001152797">
    <property type="component" value="Unassembled WGS sequence"/>
</dbReference>
<evidence type="ECO:0000256" key="3">
    <source>
        <dbReference type="ARBA" id="ARBA00022692"/>
    </source>
</evidence>
<evidence type="ECO:0000256" key="5">
    <source>
        <dbReference type="ARBA" id="ARBA00022989"/>
    </source>
</evidence>
<dbReference type="EMBL" id="CAMXCT030004057">
    <property type="protein sequence ID" value="CAL4794774.1"/>
    <property type="molecule type" value="Genomic_DNA"/>
</dbReference>
<evidence type="ECO:0000313" key="9">
    <source>
        <dbReference type="EMBL" id="CAI4007462.1"/>
    </source>
</evidence>
<feature type="transmembrane region" description="Helical" evidence="7">
    <location>
        <begin position="293"/>
        <end position="314"/>
    </location>
</feature>
<keyword evidence="4" id="KW-0029">Amino-acid transport</keyword>
<evidence type="ECO:0000313" key="10">
    <source>
        <dbReference type="EMBL" id="CAL1160837.1"/>
    </source>
</evidence>
<protein>
    <submittedName>
        <fullName evidence="11">Amino acid transporter AVT1A (AtAvt1A)</fullName>
    </submittedName>
</protein>
<dbReference type="PANTHER" id="PTHR22950">
    <property type="entry name" value="AMINO ACID TRANSPORTER"/>
    <property type="match status" value="1"/>
</dbReference>
<keyword evidence="6 7" id="KW-0472">Membrane</keyword>
<evidence type="ECO:0000256" key="2">
    <source>
        <dbReference type="ARBA" id="ARBA00022448"/>
    </source>
</evidence>
<evidence type="ECO:0000256" key="4">
    <source>
        <dbReference type="ARBA" id="ARBA00022970"/>
    </source>
</evidence>
<feature type="non-terminal residue" evidence="9">
    <location>
        <position position="424"/>
    </location>
</feature>
<keyword evidence="12" id="KW-1185">Reference proteome</keyword>
<dbReference type="GO" id="GO:0015179">
    <property type="term" value="F:L-amino acid transmembrane transporter activity"/>
    <property type="evidence" value="ECO:0007669"/>
    <property type="project" value="TreeGrafter"/>
</dbReference>
<accession>A0A9P1DCY8</accession>
<evidence type="ECO:0000256" key="6">
    <source>
        <dbReference type="ARBA" id="ARBA00023136"/>
    </source>
</evidence>
<sequence>EPLLDCEDASPGATTTAASFSDDGHELTVQEAVFNLTNTVLGVGVLTVPYAFRLSGYISILLIFITILVTSQTGVYIGSALKLAARSPEAQLVPRRGRDFAFLAFQGFGGTGEKLIGLITSLEIWFALVVYIVMNGINISAVSGGHVGQETAAILSCALAALMVFLPMRVYSYFSLVASIALALAGLAVVAAALTMEEWANPYNHLGEPALVQLQNIPRSIGIIVFCFAGHPCFPIVYECMKEPQYWMSSVYLTFCLAFMYYGGLGVFGYLVFGQDLQASVTQNVELLPQAWLFRQIAFLCFAVKIQFTAPMPLNAIMVAAWRPEGPREWTPGRMFALLALTAVTAVTAVAFSKQVGVVAALTGSLFTMSTAVLFPAAIDLCLVCRYEDRALLSAQNLLHLLVLIFGVIIAVAGTYLSVLDLIQ</sequence>
<name>A0A9P1DCY8_9DINO</name>
<dbReference type="GO" id="GO:0005774">
    <property type="term" value="C:vacuolar membrane"/>
    <property type="evidence" value="ECO:0007669"/>
    <property type="project" value="TreeGrafter"/>
</dbReference>
<dbReference type="EMBL" id="CAMXCT010004057">
    <property type="protein sequence ID" value="CAI4007462.1"/>
    <property type="molecule type" value="Genomic_DNA"/>
</dbReference>
<dbReference type="OrthoDB" id="436821at2759"/>
<dbReference type="Pfam" id="PF01490">
    <property type="entry name" value="Aa_trans"/>
    <property type="match status" value="1"/>
</dbReference>
<feature type="transmembrane region" description="Helical" evidence="7">
    <location>
        <begin position="115"/>
        <end position="134"/>
    </location>
</feature>
<evidence type="ECO:0000313" key="12">
    <source>
        <dbReference type="Proteomes" id="UP001152797"/>
    </source>
</evidence>
<dbReference type="InterPro" id="IPR013057">
    <property type="entry name" value="AA_transpt_TM"/>
</dbReference>
<keyword evidence="3 7" id="KW-0812">Transmembrane</keyword>
<evidence type="ECO:0000256" key="7">
    <source>
        <dbReference type="SAM" id="Phobius"/>
    </source>
</evidence>
<feature type="transmembrane region" description="Helical" evidence="7">
    <location>
        <begin position="358"/>
        <end position="385"/>
    </location>
</feature>